<feature type="transmembrane region" description="Helical" evidence="1">
    <location>
        <begin position="117"/>
        <end position="137"/>
    </location>
</feature>
<evidence type="ECO:0000313" key="4">
    <source>
        <dbReference type="Proteomes" id="UP001209229"/>
    </source>
</evidence>
<evidence type="ECO:0000256" key="1">
    <source>
        <dbReference type="SAM" id="Phobius"/>
    </source>
</evidence>
<keyword evidence="3" id="KW-0482">Metalloprotease</keyword>
<keyword evidence="3" id="KW-0645">Protease</keyword>
<feature type="transmembrane region" description="Helical" evidence="1">
    <location>
        <begin position="79"/>
        <end position="97"/>
    </location>
</feature>
<feature type="transmembrane region" description="Helical" evidence="1">
    <location>
        <begin position="40"/>
        <end position="59"/>
    </location>
</feature>
<keyword evidence="4" id="KW-1185">Reference proteome</keyword>
<feature type="transmembrane region" description="Helical" evidence="1">
    <location>
        <begin position="6"/>
        <end position="28"/>
    </location>
</feature>
<dbReference type="EMBL" id="JAPDPJ010000018">
    <property type="protein sequence ID" value="MCW3786719.1"/>
    <property type="molecule type" value="Genomic_DNA"/>
</dbReference>
<feature type="transmembrane region" description="Helical" evidence="1">
    <location>
        <begin position="178"/>
        <end position="201"/>
    </location>
</feature>
<organism evidence="3 4">
    <name type="scientific">Plebeiibacterium sediminum</name>
    <dbReference type="NCBI Taxonomy" id="2992112"/>
    <lineage>
        <taxon>Bacteria</taxon>
        <taxon>Pseudomonadati</taxon>
        <taxon>Bacteroidota</taxon>
        <taxon>Bacteroidia</taxon>
        <taxon>Marinilabiliales</taxon>
        <taxon>Marinilabiliaceae</taxon>
        <taxon>Plebeiibacterium</taxon>
    </lineage>
</organism>
<dbReference type="Pfam" id="PF02517">
    <property type="entry name" value="Rce1-like"/>
    <property type="match status" value="1"/>
</dbReference>
<keyword evidence="1" id="KW-1133">Transmembrane helix</keyword>
<name>A0AAE3M401_9BACT</name>
<feature type="transmembrane region" description="Helical" evidence="1">
    <location>
        <begin position="149"/>
        <end position="166"/>
    </location>
</feature>
<dbReference type="GO" id="GO:0080120">
    <property type="term" value="P:CAAX-box protein maturation"/>
    <property type="evidence" value="ECO:0007669"/>
    <property type="project" value="UniProtKB-ARBA"/>
</dbReference>
<dbReference type="Proteomes" id="UP001209229">
    <property type="component" value="Unassembled WGS sequence"/>
</dbReference>
<dbReference type="AlphaFoldDB" id="A0AAE3M401"/>
<comment type="caution">
    <text evidence="3">The sequence shown here is derived from an EMBL/GenBank/DDBJ whole genome shotgun (WGS) entry which is preliminary data.</text>
</comment>
<keyword evidence="1" id="KW-0812">Transmembrane</keyword>
<reference evidence="3" key="1">
    <citation type="submission" date="2022-10" db="EMBL/GenBank/DDBJ databases">
        <authorList>
            <person name="Yu W.X."/>
        </authorList>
    </citation>
    <scope>NUCLEOTIDE SEQUENCE</scope>
    <source>
        <strain evidence="3">AAT</strain>
    </source>
</reference>
<feature type="domain" description="CAAX prenyl protease 2/Lysostaphin resistance protein A-like" evidence="2">
    <location>
        <begin position="120"/>
        <end position="205"/>
    </location>
</feature>
<dbReference type="GO" id="GO:0004175">
    <property type="term" value="F:endopeptidase activity"/>
    <property type="evidence" value="ECO:0007669"/>
    <property type="project" value="UniProtKB-ARBA"/>
</dbReference>
<keyword evidence="3" id="KW-0378">Hydrolase</keyword>
<dbReference type="RefSeq" id="WP_301190284.1">
    <property type="nucleotide sequence ID" value="NZ_JAPDPJ010000018.1"/>
</dbReference>
<evidence type="ECO:0000259" key="2">
    <source>
        <dbReference type="Pfam" id="PF02517"/>
    </source>
</evidence>
<gene>
    <name evidence="3" type="ORF">OM075_09590</name>
</gene>
<proteinExistence type="predicted"/>
<keyword evidence="1" id="KW-0472">Membrane</keyword>
<protein>
    <submittedName>
        <fullName evidence="3">CPBP family intramembrane metalloprotease</fullName>
    </submittedName>
</protein>
<dbReference type="InterPro" id="IPR003675">
    <property type="entry name" value="Rce1/LyrA-like_dom"/>
</dbReference>
<dbReference type="GO" id="GO:0008237">
    <property type="term" value="F:metallopeptidase activity"/>
    <property type="evidence" value="ECO:0007669"/>
    <property type="project" value="UniProtKB-KW"/>
</dbReference>
<accession>A0AAE3M401</accession>
<sequence length="228" mass="26160">MAPLNSSYLVFYIAIAFALIFVLSFFILNRPVDHDKIKKIIYSRFIGAFLLGALPFIIVKFIGNEGNFYITTQYSLNRMIISLIVVIPFILFFNHALSQRPSHQRLYPIIRAHDWSINLYMMNLASWLLYLFAYESLFRGLLLFTSMEIYGVYVAIGINTLLYVIAHIPKGKFETLGAIPLGIAFCIVAIYTGTFVTAFILHFTMAVSNDIFCLNRNPDMKLSHHQHI</sequence>
<evidence type="ECO:0000313" key="3">
    <source>
        <dbReference type="EMBL" id="MCW3786719.1"/>
    </source>
</evidence>